<keyword evidence="2" id="KW-1185">Reference proteome</keyword>
<accession>A0A0K0F8P3</accession>
<dbReference type="InterPro" id="IPR000210">
    <property type="entry name" value="BTB/POZ_dom"/>
</dbReference>
<dbReference type="WBParaSite" id="SVE_0519300.1">
    <property type="protein sequence ID" value="SVE_0519300.1"/>
    <property type="gene ID" value="SVE_0519300"/>
</dbReference>
<organism evidence="2 3">
    <name type="scientific">Strongyloides venezuelensis</name>
    <name type="common">Threadworm</name>
    <dbReference type="NCBI Taxonomy" id="75913"/>
    <lineage>
        <taxon>Eukaryota</taxon>
        <taxon>Metazoa</taxon>
        <taxon>Ecdysozoa</taxon>
        <taxon>Nematoda</taxon>
        <taxon>Chromadorea</taxon>
        <taxon>Rhabditida</taxon>
        <taxon>Tylenchina</taxon>
        <taxon>Panagrolaimomorpha</taxon>
        <taxon>Strongyloidoidea</taxon>
        <taxon>Strongyloididae</taxon>
        <taxon>Strongyloides</taxon>
    </lineage>
</organism>
<reference evidence="3" key="2">
    <citation type="submission" date="2015-08" db="UniProtKB">
        <authorList>
            <consortium name="WormBaseParasite"/>
        </authorList>
    </citation>
    <scope>IDENTIFICATION</scope>
</reference>
<dbReference type="AlphaFoldDB" id="A0A0K0F8P3"/>
<sequence length="480" mass="55011">MSKSNNISSLSVSTAPEWDTEFKSSVLYSSVTKDLFRKMTITLKNGSEITVRKLLNKGEKKVIFLLDEAVLVLEEVFDENNRKAIKVDVSSRFDNAKVYFKLKAKLRAFGDTSATEKMFECQFEVGDTNENMVPFLFYMSQKISAMNILMDIEVISKTVTYNSLEKNDETKTVVTKSMGLFSKLGIKLTDGEDIYSIEPFHTSDNEVVFKLCSANIILMLKKNINNFEYLEINAYSESHNIELLYKVQINIKSFNYDDSLSKEYTCIFDLGTRMNPQPLFFGTELQKKFIQLNIDIIHKKNDNLPTYLDGDLHLAFDNGVILRTNKHIIYQESPYFSKLLKNELKNPQPIVINIPNVSSDTFRELLNQIYMPNRCPSINFSNVAKAAIQFNFPSVLHKLTIHLAMDEKTPWLDKIKNAIKLNLFNAVILLSFQGAQNGIWECLLAGGIDPVTELGQDAYEKYIKPHILKGREQLIMDNFF</sequence>
<dbReference type="Proteomes" id="UP000035680">
    <property type="component" value="Unassembled WGS sequence"/>
</dbReference>
<dbReference type="Pfam" id="PF24939">
    <property type="entry name" value="DUF7756"/>
    <property type="match status" value="1"/>
</dbReference>
<dbReference type="InterPro" id="IPR056659">
    <property type="entry name" value="DUF7757"/>
</dbReference>
<dbReference type="InterPro" id="IPR056658">
    <property type="entry name" value="DUF7756"/>
</dbReference>
<dbReference type="Pfam" id="PF24941">
    <property type="entry name" value="DUF7757"/>
    <property type="match status" value="1"/>
</dbReference>
<evidence type="ECO:0000313" key="3">
    <source>
        <dbReference type="WBParaSite" id="SVE_0519300.1"/>
    </source>
</evidence>
<dbReference type="Pfam" id="PF00651">
    <property type="entry name" value="BTB"/>
    <property type="match status" value="1"/>
</dbReference>
<dbReference type="Gene3D" id="3.30.710.10">
    <property type="entry name" value="Potassium Channel Kv1.1, Chain A"/>
    <property type="match status" value="1"/>
</dbReference>
<proteinExistence type="predicted"/>
<feature type="domain" description="BTB" evidence="1">
    <location>
        <begin position="310"/>
        <end position="370"/>
    </location>
</feature>
<dbReference type="SUPFAM" id="SSF54695">
    <property type="entry name" value="POZ domain"/>
    <property type="match status" value="1"/>
</dbReference>
<protein>
    <submittedName>
        <fullName evidence="3">BTB domain-containing protein</fullName>
    </submittedName>
</protein>
<dbReference type="InterPro" id="IPR011333">
    <property type="entry name" value="SKP1/BTB/POZ_sf"/>
</dbReference>
<evidence type="ECO:0000313" key="2">
    <source>
        <dbReference type="Proteomes" id="UP000035680"/>
    </source>
</evidence>
<reference evidence="2" key="1">
    <citation type="submission" date="2014-07" db="EMBL/GenBank/DDBJ databases">
        <authorList>
            <person name="Martin A.A"/>
            <person name="De Silva N."/>
        </authorList>
    </citation>
    <scope>NUCLEOTIDE SEQUENCE</scope>
</reference>
<dbReference type="PROSITE" id="PS50097">
    <property type="entry name" value="BTB"/>
    <property type="match status" value="1"/>
</dbReference>
<dbReference type="Pfam" id="PF24937">
    <property type="entry name" value="DUF7754"/>
    <property type="match status" value="1"/>
</dbReference>
<name>A0A0K0F8P3_STRVS</name>
<evidence type="ECO:0000259" key="1">
    <source>
        <dbReference type="PROSITE" id="PS50097"/>
    </source>
</evidence>
<dbReference type="InterPro" id="IPR056656">
    <property type="entry name" value="DUF7754"/>
</dbReference>